<name>A0A1Q8QLG6_9FIRM</name>
<sequence length="46" mass="5243">MKIMKQAGTQNYVSNLTIMSLLRQPCALRFNQAFQKLSLEITLVIS</sequence>
<keyword evidence="2" id="KW-1185">Reference proteome</keyword>
<gene>
    <name evidence="1" type="ORF">DSOL_4196</name>
</gene>
<protein>
    <submittedName>
        <fullName evidence="1">Uncharacterized protein</fullName>
    </submittedName>
</protein>
<comment type="caution">
    <text evidence="1">The sequence shown here is derived from an EMBL/GenBank/DDBJ whole genome shotgun (WGS) entry which is preliminary data.</text>
</comment>
<proteinExistence type="predicted"/>
<dbReference type="EMBL" id="MLBF01000046">
    <property type="protein sequence ID" value="OLN28165.1"/>
    <property type="molecule type" value="Genomic_DNA"/>
</dbReference>
<dbReference type="STRING" id="1888891.DSOL_4196"/>
<evidence type="ECO:0000313" key="1">
    <source>
        <dbReference type="EMBL" id="OLN28165.1"/>
    </source>
</evidence>
<accession>A0A1Q8QLG6</accession>
<reference evidence="1 2" key="1">
    <citation type="submission" date="2016-09" db="EMBL/GenBank/DDBJ databases">
        <title>Complete genome of Desulfosporosinus sp. OL.</title>
        <authorList>
            <person name="Mardanov A."/>
            <person name="Beletsky A."/>
            <person name="Panova A."/>
            <person name="Karnachuk O."/>
            <person name="Ravin N."/>
        </authorList>
    </citation>
    <scope>NUCLEOTIDE SEQUENCE [LARGE SCALE GENOMIC DNA]</scope>
    <source>
        <strain evidence="1 2">OL</strain>
    </source>
</reference>
<dbReference type="Proteomes" id="UP000186102">
    <property type="component" value="Unassembled WGS sequence"/>
</dbReference>
<organism evidence="1 2">
    <name type="scientific">Desulfosporosinus metallidurans</name>
    <dbReference type="NCBI Taxonomy" id="1888891"/>
    <lineage>
        <taxon>Bacteria</taxon>
        <taxon>Bacillati</taxon>
        <taxon>Bacillota</taxon>
        <taxon>Clostridia</taxon>
        <taxon>Eubacteriales</taxon>
        <taxon>Desulfitobacteriaceae</taxon>
        <taxon>Desulfosporosinus</taxon>
    </lineage>
</organism>
<evidence type="ECO:0000313" key="2">
    <source>
        <dbReference type="Proteomes" id="UP000186102"/>
    </source>
</evidence>
<dbReference type="AlphaFoldDB" id="A0A1Q8QLG6"/>